<dbReference type="PANTHER" id="PTHR46039">
    <property type="entry name" value="SUCROSE-PHOSPHATE SYNTHASE 3-RELATED"/>
    <property type="match status" value="1"/>
</dbReference>
<evidence type="ECO:0000256" key="3">
    <source>
        <dbReference type="ARBA" id="ARBA00022676"/>
    </source>
</evidence>
<dbReference type="GO" id="GO:0016791">
    <property type="term" value="F:phosphatase activity"/>
    <property type="evidence" value="ECO:0007669"/>
    <property type="project" value="UniProtKB-ARBA"/>
</dbReference>
<comment type="catalytic activity">
    <reaction evidence="5">
        <text>beta-D-fructose 6-phosphate + UDP-alpha-D-glucose = sucrose 6(F)-phosphate + UDP + H(+)</text>
        <dbReference type="Rhea" id="RHEA:22172"/>
        <dbReference type="ChEBI" id="CHEBI:15378"/>
        <dbReference type="ChEBI" id="CHEBI:57634"/>
        <dbReference type="ChEBI" id="CHEBI:57723"/>
        <dbReference type="ChEBI" id="CHEBI:58223"/>
        <dbReference type="ChEBI" id="CHEBI:58885"/>
        <dbReference type="EC" id="2.4.1.14"/>
    </reaction>
</comment>
<dbReference type="EMBL" id="BSOH01000014">
    <property type="protein sequence ID" value="GLR17655.1"/>
    <property type="molecule type" value="Genomic_DNA"/>
</dbReference>
<dbReference type="Pfam" id="PF05116">
    <property type="entry name" value="S6PP"/>
    <property type="match status" value="1"/>
</dbReference>
<reference evidence="9" key="1">
    <citation type="journal article" date="2014" name="Int. J. Syst. Evol. Microbiol.">
        <title>Complete genome sequence of Corynebacterium casei LMG S-19264T (=DSM 44701T), isolated from a smear-ripened cheese.</title>
        <authorList>
            <consortium name="US DOE Joint Genome Institute (JGI-PGF)"/>
            <person name="Walter F."/>
            <person name="Albersmeier A."/>
            <person name="Kalinowski J."/>
            <person name="Ruckert C."/>
        </authorList>
    </citation>
    <scope>NUCLEOTIDE SEQUENCE</scope>
    <source>
        <strain evidence="9">NBRC 108769</strain>
    </source>
</reference>
<dbReference type="Gene3D" id="3.90.1070.10">
    <property type="match status" value="1"/>
</dbReference>
<feature type="domain" description="Sucrose phosphatase-like" evidence="8">
    <location>
        <begin position="475"/>
        <end position="711"/>
    </location>
</feature>
<evidence type="ECO:0000259" key="7">
    <source>
        <dbReference type="Pfam" id="PF00862"/>
    </source>
</evidence>
<dbReference type="RefSeq" id="WP_235291324.1">
    <property type="nucleotide sequence ID" value="NZ_BSOH01000014.1"/>
</dbReference>
<dbReference type="SUPFAM" id="SSF53756">
    <property type="entry name" value="UDP-Glycosyltransferase/glycogen phosphorylase"/>
    <property type="match status" value="1"/>
</dbReference>
<reference evidence="9" key="2">
    <citation type="submission" date="2023-01" db="EMBL/GenBank/DDBJ databases">
        <title>Draft genome sequence of Portibacter lacus strain NBRC 108769.</title>
        <authorList>
            <person name="Sun Q."/>
            <person name="Mori K."/>
        </authorList>
    </citation>
    <scope>NUCLEOTIDE SEQUENCE</scope>
    <source>
        <strain evidence="9">NBRC 108769</strain>
    </source>
</reference>
<dbReference type="InterPro" id="IPR023214">
    <property type="entry name" value="HAD_sf"/>
</dbReference>
<evidence type="ECO:0000259" key="6">
    <source>
        <dbReference type="Pfam" id="PF00534"/>
    </source>
</evidence>
<dbReference type="EC" id="2.4.1.14" evidence="2"/>
<dbReference type="AlphaFoldDB" id="A0AA37WG45"/>
<evidence type="ECO:0000256" key="4">
    <source>
        <dbReference type="ARBA" id="ARBA00022679"/>
    </source>
</evidence>
<dbReference type="Pfam" id="PF00534">
    <property type="entry name" value="Glycos_transf_1"/>
    <property type="match status" value="1"/>
</dbReference>
<dbReference type="NCBIfam" id="TIGR01484">
    <property type="entry name" value="HAD-SF-IIB"/>
    <property type="match status" value="1"/>
</dbReference>
<evidence type="ECO:0000259" key="8">
    <source>
        <dbReference type="Pfam" id="PF05116"/>
    </source>
</evidence>
<gene>
    <name evidence="9" type="primary">sps</name>
    <name evidence="9" type="ORF">GCM10007940_22700</name>
</gene>
<proteinExistence type="inferred from homology"/>
<name>A0AA37WG45_9BACT</name>
<dbReference type="Gene3D" id="3.40.50.2000">
    <property type="entry name" value="Glycogen Phosphorylase B"/>
    <property type="match status" value="2"/>
</dbReference>
<dbReference type="Pfam" id="PF00862">
    <property type="entry name" value="GT-B_Sucrose_synth"/>
    <property type="match status" value="1"/>
</dbReference>
<evidence type="ECO:0000256" key="1">
    <source>
        <dbReference type="ARBA" id="ARBA00006530"/>
    </source>
</evidence>
<dbReference type="PANTHER" id="PTHR46039:SF5">
    <property type="entry name" value="SUCROSE-PHOSPHATE SYNTHASE 3-RELATED"/>
    <property type="match status" value="1"/>
</dbReference>
<dbReference type="InterPro" id="IPR000368">
    <property type="entry name" value="Sucrose_synth_GT-B1"/>
</dbReference>
<evidence type="ECO:0000256" key="2">
    <source>
        <dbReference type="ARBA" id="ARBA00012536"/>
    </source>
</evidence>
<dbReference type="SUPFAM" id="SSF56784">
    <property type="entry name" value="HAD-like"/>
    <property type="match status" value="1"/>
</dbReference>
<evidence type="ECO:0000313" key="9">
    <source>
        <dbReference type="EMBL" id="GLR17655.1"/>
    </source>
</evidence>
<keyword evidence="10" id="KW-1185">Reference proteome</keyword>
<sequence length="715" mass="82278">MKQFYIQLYSPHGLIRYENPEIGRDNDTGGQVKYLLELVEALSRKESVRKVDLFTRKITDKRVSPDYSKDIEVINDKARIVRIPCGGKTYRKKETLWNYMEEFVDNTIRFNNEQDDIPDIVHGHYADGGYIAVEISKFFEIKLISTGHSLGRKKKEHLLEEGMSEKRIEEVYNMENRINAEEAAIRNAELVITSTQHEIDQQYKGYEGFEQANFKVIPPGTNQDLFYPFYRQEMPSFDISIEQEQVLYKINREIDRFLFDSNKPLILSIGRPDARKNFSTIIEAYGNDEELKSMANLAIFAGVRKDISLMPEDEQNILTSLLLLMDKYDLYGKLAIPKKNDPMLEIPEIYRIAARKKGVFVNANPGENFGLTTVEAAACGLPVIASPYGGPKEILTKCENGKLVNVNSPEEIAKAIKEIITNNKTWETYSANGIKGVNKYYSWEAHTDTYLEEIKKINKTHQINIGRRLYDSKIYIISDLDGTLIDEEPQRELDEFTEWIEENKDRFAFGIATGRNKRLTLEAMGKHNLPDPDIVICSAGSKLYYTNDFLEDLGYNKNISYQWKREKIFDVMKHLPKLELQEEDAQSKFKLSYYVEDDFTSDDYAMIHKLLDDNKLKANVLLTDNKLLDFLPIRASKGNAIKYLAHKWKMPYNNFITAGNGGNDIDMLKGKARGIVVSNYSPELEFLKKSKGIYFAENPFSVGVLEGIKHYLDKG</sequence>
<dbReference type="Gene3D" id="3.40.50.1000">
    <property type="entry name" value="HAD superfamily/HAD-like"/>
    <property type="match status" value="1"/>
</dbReference>
<accession>A0AA37WG45</accession>
<evidence type="ECO:0000313" key="10">
    <source>
        <dbReference type="Proteomes" id="UP001156666"/>
    </source>
</evidence>
<comment type="similarity">
    <text evidence="1">Belongs to the glycosyltransferase 1 family.</text>
</comment>
<dbReference type="InterPro" id="IPR044161">
    <property type="entry name" value="SPS"/>
</dbReference>
<dbReference type="InterPro" id="IPR001296">
    <property type="entry name" value="Glyco_trans_1"/>
</dbReference>
<dbReference type="InterPro" id="IPR036412">
    <property type="entry name" value="HAD-like_sf"/>
</dbReference>
<comment type="caution">
    <text evidence="9">The sequence shown here is derived from an EMBL/GenBank/DDBJ whole genome shotgun (WGS) entry which is preliminary data.</text>
</comment>
<dbReference type="GO" id="GO:0046524">
    <property type="term" value="F:sucrose-phosphate synthase activity"/>
    <property type="evidence" value="ECO:0007669"/>
    <property type="project" value="UniProtKB-EC"/>
</dbReference>
<keyword evidence="4" id="KW-0808">Transferase</keyword>
<dbReference type="Proteomes" id="UP001156666">
    <property type="component" value="Unassembled WGS sequence"/>
</dbReference>
<organism evidence="9 10">
    <name type="scientific">Portibacter lacus</name>
    <dbReference type="NCBI Taxonomy" id="1099794"/>
    <lineage>
        <taxon>Bacteria</taxon>
        <taxon>Pseudomonadati</taxon>
        <taxon>Bacteroidota</taxon>
        <taxon>Saprospiria</taxon>
        <taxon>Saprospirales</taxon>
        <taxon>Haliscomenobacteraceae</taxon>
        <taxon>Portibacter</taxon>
    </lineage>
</organism>
<dbReference type="NCBIfam" id="TIGR02471">
    <property type="entry name" value="sucr_syn_bact_C"/>
    <property type="match status" value="1"/>
</dbReference>
<dbReference type="InterPro" id="IPR012821">
    <property type="entry name" value="Sucrose_P_synth_Pase-like_dom"/>
</dbReference>
<feature type="domain" description="Sucrose synthase first GT-B" evidence="7">
    <location>
        <begin position="4"/>
        <end position="231"/>
    </location>
</feature>
<keyword evidence="3" id="KW-0328">Glycosyltransferase</keyword>
<feature type="domain" description="Glycosyl transferase family 1" evidence="6">
    <location>
        <begin position="253"/>
        <end position="435"/>
    </location>
</feature>
<dbReference type="InterPro" id="IPR006380">
    <property type="entry name" value="SPP-like_dom"/>
</dbReference>
<dbReference type="InterPro" id="IPR006379">
    <property type="entry name" value="HAD-SF_hydro_IIB"/>
</dbReference>
<evidence type="ECO:0000256" key="5">
    <source>
        <dbReference type="ARBA" id="ARBA00047471"/>
    </source>
</evidence>
<protein>
    <recommendedName>
        <fullName evidence="2">sucrose-phosphate synthase</fullName>
        <ecNumber evidence="2">2.4.1.14</ecNumber>
    </recommendedName>
</protein>